<dbReference type="PANTHER" id="PTHR31001">
    <property type="entry name" value="UNCHARACTERIZED TRANSCRIPTIONAL REGULATORY PROTEIN"/>
    <property type="match status" value="1"/>
</dbReference>
<dbReference type="SUPFAM" id="SSF57701">
    <property type="entry name" value="Zn2/Cys6 DNA-binding domain"/>
    <property type="match status" value="1"/>
</dbReference>
<evidence type="ECO:0000256" key="3">
    <source>
        <dbReference type="ARBA" id="ARBA00023242"/>
    </source>
</evidence>
<dbReference type="SMART" id="SM00066">
    <property type="entry name" value="GAL4"/>
    <property type="match status" value="1"/>
</dbReference>
<dbReference type="InterPro" id="IPR007219">
    <property type="entry name" value="XnlR_reg_dom"/>
</dbReference>
<keyword evidence="3" id="KW-0539">Nucleus</keyword>
<evidence type="ECO:0000256" key="4">
    <source>
        <dbReference type="SAM" id="MobiDB-lite"/>
    </source>
</evidence>
<reference evidence="6 7" key="1">
    <citation type="submission" date="2024-03" db="EMBL/GenBank/DDBJ databases">
        <title>A high-quality draft genome sequence of Diaporthe vaccinii, a causative agent of upright dieback and viscid rot disease in cranberry plants.</title>
        <authorList>
            <person name="Sarrasin M."/>
            <person name="Lang B.F."/>
            <person name="Burger G."/>
        </authorList>
    </citation>
    <scope>NUCLEOTIDE SEQUENCE [LARGE SCALE GENOMIC DNA]</scope>
    <source>
        <strain evidence="6 7">IS7</strain>
    </source>
</reference>
<protein>
    <recommendedName>
        <fullName evidence="5">Zn(2)-C6 fungal-type domain-containing protein</fullName>
    </recommendedName>
</protein>
<feature type="compositionally biased region" description="Acidic residues" evidence="4">
    <location>
        <begin position="174"/>
        <end position="186"/>
    </location>
</feature>
<evidence type="ECO:0000259" key="5">
    <source>
        <dbReference type="PROSITE" id="PS50048"/>
    </source>
</evidence>
<feature type="domain" description="Zn(2)-C6 fungal-type" evidence="5">
    <location>
        <begin position="35"/>
        <end position="63"/>
    </location>
</feature>
<dbReference type="Pfam" id="PF00172">
    <property type="entry name" value="Zn_clus"/>
    <property type="match status" value="1"/>
</dbReference>
<feature type="region of interest" description="Disordered" evidence="4">
    <location>
        <begin position="691"/>
        <end position="732"/>
    </location>
</feature>
<feature type="compositionally biased region" description="Low complexity" evidence="4">
    <location>
        <begin position="711"/>
        <end position="732"/>
    </location>
</feature>
<accession>A0ABR4F537</accession>
<evidence type="ECO:0000313" key="6">
    <source>
        <dbReference type="EMBL" id="KAL2289814.1"/>
    </source>
</evidence>
<feature type="compositionally biased region" description="Basic and acidic residues" evidence="4">
    <location>
        <begin position="129"/>
        <end position="144"/>
    </location>
</feature>
<dbReference type="Gene3D" id="4.10.240.10">
    <property type="entry name" value="Zn(2)-C6 fungal-type DNA-binding domain"/>
    <property type="match status" value="1"/>
</dbReference>
<gene>
    <name evidence="6" type="ORF">FJTKL_01126</name>
</gene>
<name>A0ABR4F537_9PEZI</name>
<proteinExistence type="predicted"/>
<dbReference type="EMBL" id="JBAWTH010000011">
    <property type="protein sequence ID" value="KAL2289814.1"/>
    <property type="molecule type" value="Genomic_DNA"/>
</dbReference>
<evidence type="ECO:0000256" key="1">
    <source>
        <dbReference type="ARBA" id="ARBA00004123"/>
    </source>
</evidence>
<dbReference type="Proteomes" id="UP001600888">
    <property type="component" value="Unassembled WGS sequence"/>
</dbReference>
<organism evidence="6 7">
    <name type="scientific">Diaporthe vaccinii</name>
    <dbReference type="NCBI Taxonomy" id="105482"/>
    <lineage>
        <taxon>Eukaryota</taxon>
        <taxon>Fungi</taxon>
        <taxon>Dikarya</taxon>
        <taxon>Ascomycota</taxon>
        <taxon>Pezizomycotina</taxon>
        <taxon>Sordariomycetes</taxon>
        <taxon>Sordariomycetidae</taxon>
        <taxon>Diaporthales</taxon>
        <taxon>Diaporthaceae</taxon>
        <taxon>Diaporthe</taxon>
        <taxon>Diaporthe eres species complex</taxon>
    </lineage>
</organism>
<evidence type="ECO:0000256" key="2">
    <source>
        <dbReference type="ARBA" id="ARBA00022723"/>
    </source>
</evidence>
<keyword evidence="2" id="KW-0479">Metal-binding</keyword>
<dbReference type="PANTHER" id="PTHR31001:SF45">
    <property type="entry name" value="ZN(II)2CYS6 TRANSCRIPTION FACTOR (EUROFUNG)"/>
    <property type="match status" value="1"/>
</dbReference>
<comment type="subcellular location">
    <subcellularLocation>
        <location evidence="1">Nucleus</location>
    </subcellularLocation>
</comment>
<evidence type="ECO:0000313" key="7">
    <source>
        <dbReference type="Proteomes" id="UP001600888"/>
    </source>
</evidence>
<feature type="region of interest" description="Disordered" evidence="4">
    <location>
        <begin position="122"/>
        <end position="154"/>
    </location>
</feature>
<dbReference type="InterPro" id="IPR036864">
    <property type="entry name" value="Zn2-C6_fun-type_DNA-bd_sf"/>
</dbReference>
<dbReference type="CDD" id="cd00067">
    <property type="entry name" value="GAL4"/>
    <property type="match status" value="1"/>
</dbReference>
<comment type="caution">
    <text evidence="6">The sequence shown here is derived from an EMBL/GenBank/DDBJ whole genome shotgun (WGS) entry which is preliminary data.</text>
</comment>
<dbReference type="CDD" id="cd12148">
    <property type="entry name" value="fungal_TF_MHR"/>
    <property type="match status" value="1"/>
</dbReference>
<dbReference type="Pfam" id="PF04082">
    <property type="entry name" value="Fungal_trans"/>
    <property type="match status" value="1"/>
</dbReference>
<feature type="region of interest" description="Disordered" evidence="4">
    <location>
        <begin position="172"/>
        <end position="208"/>
    </location>
</feature>
<dbReference type="InterPro" id="IPR050613">
    <property type="entry name" value="Sec_Metabolite_Reg"/>
</dbReference>
<sequence>MASSTTGLEGTDPQVTSTATEHAVQGLVKQQRVLACVSCQQRKVKCDRHFPCAHCLRAGTPCVPAALVPRQRRRRFPERDLLQRLRHYEDLLRQNNVDFQPLHPTSPASATAISADQPSLSAAAAAVHTTDRGAEASEMLDTRSEMSPVDKAPMKLESKPVNLWHAISRVTLDPGDEDTDGDDGDGSAEASPEDSSHGDGGSDFQPVNRSVHIPIKKNAWDHEDTYSGTHFEDYDHLLFGASQADVQLSTLHPEQVQIFRLWQIYLENIDPLLKVTHTPTLQPRIINAVSNLEGISPSLEALIFSIYCISVMSLTNQQCRSLFRSPRRDLQARYHFACQQSLLNCKVLRSGSVESLTALYLYLVSVRSQTDPRSLSSTLATAIRVAQRMGLHDESTYSGCNALDAEMRRRLWWSLVNFDHRLCEMTDFKTTNLTPTWDCKIPLNINDFELRPEMKNPPTTHGNPTEALFAVVRSELADFIRHSAFHINFISPSLNAIAKPRYGPAPDGDELTLLEGIIGDKYLNSCDPDNPLHFMTIWTTRAYIARNRLLEHYSRLSTSPTPQTDAQRSAAVSHALGMLECETKLRTSPLTKGFLWHVDCNVPALAYVHILNGLQRRPGDGHADRAWEALSDNYEARAAYAEAGEYGISDVFSRVVLQVWAAREELCKEQGKPLQPPRIVEMMRDVAAGAVSAAGPQKQVHPGRPDVGALGSSSGGPSMPTPVSLGADQGPGHQFFPGPGLGPYPEVLGQPMMDVDMNQFLNPMDWRWMHSRGW</sequence>
<dbReference type="PROSITE" id="PS50048">
    <property type="entry name" value="ZN2_CY6_FUNGAL_2"/>
    <property type="match status" value="1"/>
</dbReference>
<dbReference type="InterPro" id="IPR001138">
    <property type="entry name" value="Zn2Cys6_DnaBD"/>
</dbReference>
<dbReference type="SMART" id="SM00906">
    <property type="entry name" value="Fungal_trans"/>
    <property type="match status" value="1"/>
</dbReference>
<keyword evidence="7" id="KW-1185">Reference proteome</keyword>